<feature type="region of interest" description="Disordered" evidence="1">
    <location>
        <begin position="70"/>
        <end position="100"/>
    </location>
</feature>
<comment type="caution">
    <text evidence="2">The sequence shown here is derived from an EMBL/GenBank/DDBJ whole genome shotgun (WGS) entry which is preliminary data.</text>
</comment>
<name>A0AAV6XHP4_9LAMI</name>
<dbReference type="Proteomes" id="UP000826271">
    <property type="component" value="Unassembled WGS sequence"/>
</dbReference>
<dbReference type="PANTHER" id="PTHR33416">
    <property type="entry name" value="NUCLEAR PORE COMPLEX PROTEIN NUP1"/>
    <property type="match status" value="1"/>
</dbReference>
<gene>
    <name evidence="2" type="ORF">BUALT_Bualt05G0028700</name>
</gene>
<feature type="region of interest" description="Disordered" evidence="1">
    <location>
        <begin position="531"/>
        <end position="569"/>
    </location>
</feature>
<feature type="region of interest" description="Disordered" evidence="1">
    <location>
        <begin position="1"/>
        <end position="45"/>
    </location>
</feature>
<feature type="region of interest" description="Disordered" evidence="1">
    <location>
        <begin position="403"/>
        <end position="441"/>
    </location>
</feature>
<dbReference type="GO" id="GO:0005635">
    <property type="term" value="C:nuclear envelope"/>
    <property type="evidence" value="ECO:0007669"/>
    <property type="project" value="TreeGrafter"/>
</dbReference>
<reference evidence="2" key="1">
    <citation type="submission" date="2019-10" db="EMBL/GenBank/DDBJ databases">
        <authorList>
            <person name="Zhang R."/>
            <person name="Pan Y."/>
            <person name="Wang J."/>
            <person name="Ma R."/>
            <person name="Yu S."/>
        </authorList>
    </citation>
    <scope>NUCLEOTIDE SEQUENCE</scope>
    <source>
        <strain evidence="2">LA-IB0</strain>
        <tissue evidence="2">Leaf</tissue>
    </source>
</reference>
<evidence type="ECO:0008006" key="4">
    <source>
        <dbReference type="Google" id="ProtNLM"/>
    </source>
</evidence>
<feature type="compositionally biased region" description="Pro residues" evidence="1">
    <location>
        <begin position="30"/>
        <end position="40"/>
    </location>
</feature>
<proteinExistence type="predicted"/>
<feature type="compositionally biased region" description="Basic and acidic residues" evidence="1">
    <location>
        <begin position="480"/>
        <end position="490"/>
    </location>
</feature>
<organism evidence="2 3">
    <name type="scientific">Buddleja alternifolia</name>
    <dbReference type="NCBI Taxonomy" id="168488"/>
    <lineage>
        <taxon>Eukaryota</taxon>
        <taxon>Viridiplantae</taxon>
        <taxon>Streptophyta</taxon>
        <taxon>Embryophyta</taxon>
        <taxon>Tracheophyta</taxon>
        <taxon>Spermatophyta</taxon>
        <taxon>Magnoliopsida</taxon>
        <taxon>eudicotyledons</taxon>
        <taxon>Gunneridae</taxon>
        <taxon>Pentapetalae</taxon>
        <taxon>asterids</taxon>
        <taxon>lamiids</taxon>
        <taxon>Lamiales</taxon>
        <taxon>Scrophulariaceae</taxon>
        <taxon>Buddlejeae</taxon>
        <taxon>Buddleja</taxon>
    </lineage>
</organism>
<protein>
    <recommendedName>
        <fullName evidence="4">Protein KAKU4</fullName>
    </recommendedName>
</protein>
<feature type="region of interest" description="Disordered" evidence="1">
    <location>
        <begin position="462"/>
        <end position="492"/>
    </location>
</feature>
<feature type="compositionally biased region" description="Acidic residues" evidence="1">
    <location>
        <begin position="76"/>
        <end position="98"/>
    </location>
</feature>
<dbReference type="AlphaFoldDB" id="A0AAV6XHP4"/>
<evidence type="ECO:0000256" key="1">
    <source>
        <dbReference type="SAM" id="MobiDB-lite"/>
    </source>
</evidence>
<evidence type="ECO:0000313" key="3">
    <source>
        <dbReference type="Proteomes" id="UP000826271"/>
    </source>
</evidence>
<feature type="compositionally biased region" description="Basic and acidic residues" evidence="1">
    <location>
        <begin position="423"/>
        <end position="432"/>
    </location>
</feature>
<dbReference type="PANTHER" id="PTHR33416:SF17">
    <property type="entry name" value="PROTEIN KAKU4"/>
    <property type="match status" value="1"/>
</dbReference>
<feature type="compositionally biased region" description="Polar residues" evidence="1">
    <location>
        <begin position="462"/>
        <end position="473"/>
    </location>
</feature>
<keyword evidence="3" id="KW-1185">Reference proteome</keyword>
<sequence length="569" mass="62170">MATVPGSRSGAGGKIVANRRKQRLAATPYDRPPPPRPPQKSPNWFTGVVIPSARALASGAGKFLLSAIVSDSESSSSEDEEYGSEDDVDNVNEYENAYDGDNTLNEVKATLSEMTQNGHESLFSPQRTETKQIIEQLIMQETFSREERDRLEKILNSRVMDESVEARQERTLANSPGETVEYEDIDIFNKAVLEAKKWFQEKKGGSNSVTKLADRTRNFNSTGLEHEESGVGSPVDVARSYMRDRPPWASPTEVVELRTPLTTTMKLFNEGTPYSVSYDSLSSKRRNSLASGSWNIQEELRRVRSKATENMLRTPPAKSDPSLFAIAQSRWDSAGAVKVVSDMGEVADLSSKIKPIDTLMDVGVSSDPALVALESRQVAKDIEEPFSNPVASVSENNKDSETIHLDGECAPSKVPHPTSPNHAGEHQSDTHSSKMNGPPAAVAAEFGGRQYENGFTSSQASLSTGVATAQNDQQYDEETQSEHTVSEKKSTNSINVEGKCELLSEAYMEVPIVTETGSIASGPQNGLSKQYEEVTVEMTQPSTKGKADIVIGKQQGRKPTTRRSRGRGK</sequence>
<evidence type="ECO:0000313" key="2">
    <source>
        <dbReference type="EMBL" id="KAG8381978.1"/>
    </source>
</evidence>
<dbReference type="EMBL" id="WHWC01000005">
    <property type="protein sequence ID" value="KAG8381978.1"/>
    <property type="molecule type" value="Genomic_DNA"/>
</dbReference>
<accession>A0AAV6XHP4</accession>
<dbReference type="GO" id="GO:0071763">
    <property type="term" value="P:nuclear membrane organization"/>
    <property type="evidence" value="ECO:0007669"/>
    <property type="project" value="TreeGrafter"/>
</dbReference>
<feature type="compositionally biased region" description="Basic residues" evidence="1">
    <location>
        <begin position="555"/>
        <end position="569"/>
    </location>
</feature>